<accession>A0A0B0PV97</accession>
<reference evidence="2" key="1">
    <citation type="submission" date="2014-09" db="EMBL/GenBank/DDBJ databases">
        <authorList>
            <person name="Mudge J."/>
            <person name="Ramaraj T."/>
            <person name="Lindquist I.E."/>
            <person name="Bharti A.K."/>
            <person name="Sundararajan A."/>
            <person name="Cameron C.T."/>
            <person name="Woodward J.E."/>
            <person name="May G.D."/>
            <person name="Brubaker C."/>
            <person name="Broadhvest J."/>
            <person name="Wilkins T.A."/>
        </authorList>
    </citation>
    <scope>NUCLEOTIDE SEQUENCE</scope>
    <source>
        <strain evidence="2">cv. AKA8401</strain>
    </source>
</reference>
<evidence type="ECO:0000313" key="2">
    <source>
        <dbReference type="Proteomes" id="UP000032142"/>
    </source>
</evidence>
<sequence length="74" mass="8439">MICCMGMGYIMTGGNVLYWQLCYKYCLVPQLILFWSVGMGGLIISSHGVQGWIEMECRGWLGRIFDCISILYCL</sequence>
<proteinExistence type="predicted"/>
<protein>
    <submittedName>
        <fullName evidence="1">Uncharacterized protein</fullName>
    </submittedName>
</protein>
<dbReference type="Proteomes" id="UP000032142">
    <property type="component" value="Unassembled WGS sequence"/>
</dbReference>
<name>A0A0B0PV97_GOSAR</name>
<dbReference type="AlphaFoldDB" id="A0A0B0PV97"/>
<keyword evidence="2" id="KW-1185">Reference proteome</keyword>
<organism evidence="1 2">
    <name type="scientific">Gossypium arboreum</name>
    <name type="common">Tree cotton</name>
    <name type="synonym">Gossypium nanking</name>
    <dbReference type="NCBI Taxonomy" id="29729"/>
    <lineage>
        <taxon>Eukaryota</taxon>
        <taxon>Viridiplantae</taxon>
        <taxon>Streptophyta</taxon>
        <taxon>Embryophyta</taxon>
        <taxon>Tracheophyta</taxon>
        <taxon>Spermatophyta</taxon>
        <taxon>Magnoliopsida</taxon>
        <taxon>eudicotyledons</taxon>
        <taxon>Gunneridae</taxon>
        <taxon>Pentapetalae</taxon>
        <taxon>rosids</taxon>
        <taxon>malvids</taxon>
        <taxon>Malvales</taxon>
        <taxon>Malvaceae</taxon>
        <taxon>Malvoideae</taxon>
        <taxon>Gossypium</taxon>
    </lineage>
</organism>
<evidence type="ECO:0000313" key="1">
    <source>
        <dbReference type="EMBL" id="KHG28354.1"/>
    </source>
</evidence>
<gene>
    <name evidence="1" type="ORF">F383_12039</name>
</gene>
<dbReference type="EMBL" id="KN444622">
    <property type="protein sequence ID" value="KHG28354.1"/>
    <property type="molecule type" value="Genomic_DNA"/>
</dbReference>